<dbReference type="GO" id="GO:0016829">
    <property type="term" value="F:lyase activity"/>
    <property type="evidence" value="ECO:0007669"/>
    <property type="project" value="UniProtKB-KW"/>
</dbReference>
<feature type="non-terminal residue" evidence="2">
    <location>
        <position position="78"/>
    </location>
</feature>
<dbReference type="EMBL" id="JTDO01000187">
    <property type="protein sequence ID" value="KLT71861.1"/>
    <property type="molecule type" value="Genomic_DNA"/>
</dbReference>
<keyword evidence="3" id="KW-1185">Reference proteome</keyword>
<evidence type="ECO:0000313" key="3">
    <source>
        <dbReference type="Proteomes" id="UP000036027"/>
    </source>
</evidence>
<reference evidence="2 3" key="1">
    <citation type="submission" date="2014-11" db="EMBL/GenBank/DDBJ databases">
        <title>Genome of a novel goose pathogen.</title>
        <authorList>
            <person name="Hansen C.M."/>
            <person name="Hueffer K."/>
            <person name="Choi S.C."/>
        </authorList>
    </citation>
    <scope>NUCLEOTIDE SEQUENCE [LARGE SCALE GENOMIC DNA]</scope>
    <source>
        <strain evidence="2 3">KH1503</strain>
    </source>
</reference>
<proteinExistence type="predicted"/>
<sequence>GTYRLPKQISARQILQRQRDGHPDTITIRITKGMRFSQMRNIITNTADLKHDTQGWRDEKLLKEIDPSPLSNNPAGLF</sequence>
<dbReference type="Proteomes" id="UP000036027">
    <property type="component" value="Unassembled WGS sequence"/>
</dbReference>
<protein>
    <submittedName>
        <fullName evidence="2">Aminodeoxychorismate lyase</fullName>
    </submittedName>
</protein>
<feature type="non-terminal residue" evidence="2">
    <location>
        <position position="1"/>
    </location>
</feature>
<keyword evidence="2" id="KW-0456">Lyase</keyword>
<gene>
    <name evidence="2" type="ORF">PL75_11380</name>
</gene>
<evidence type="ECO:0000256" key="1">
    <source>
        <dbReference type="SAM" id="MobiDB-lite"/>
    </source>
</evidence>
<name>A0A0J0YNY6_9NEIS</name>
<feature type="region of interest" description="Disordered" evidence="1">
    <location>
        <begin position="1"/>
        <end position="22"/>
    </location>
</feature>
<comment type="caution">
    <text evidence="2">The sequence shown here is derived from an EMBL/GenBank/DDBJ whole genome shotgun (WGS) entry which is preliminary data.</text>
</comment>
<evidence type="ECO:0000313" key="2">
    <source>
        <dbReference type="EMBL" id="KLT71861.1"/>
    </source>
</evidence>
<accession>A0A0J0YNY6</accession>
<dbReference type="AlphaFoldDB" id="A0A0J0YNY6"/>
<organism evidence="2 3">
    <name type="scientific">Neisseria arctica</name>
    <dbReference type="NCBI Taxonomy" id="1470200"/>
    <lineage>
        <taxon>Bacteria</taxon>
        <taxon>Pseudomonadati</taxon>
        <taxon>Pseudomonadota</taxon>
        <taxon>Betaproteobacteria</taxon>
        <taxon>Neisseriales</taxon>
        <taxon>Neisseriaceae</taxon>
        <taxon>Neisseria</taxon>
    </lineage>
</organism>